<protein>
    <recommendedName>
        <fullName evidence="2">Protein kinase domain-containing protein</fullName>
    </recommendedName>
</protein>
<reference evidence="3 4" key="1">
    <citation type="journal article" date="2024" name="Front Chem Biol">
        <title>Unveiling the potential of Daldinia eschscholtzii MFLUCC 19-0629 through bioactivity and bioinformatics studies for enhanced sustainable agriculture production.</title>
        <authorList>
            <person name="Brooks S."/>
            <person name="Weaver J.A."/>
            <person name="Klomchit A."/>
            <person name="Alharthi S.A."/>
            <person name="Onlamun T."/>
            <person name="Nurani R."/>
            <person name="Vong T.K."/>
            <person name="Alberti F."/>
            <person name="Greco C."/>
        </authorList>
    </citation>
    <scope>NUCLEOTIDE SEQUENCE [LARGE SCALE GENOMIC DNA]</scope>
    <source>
        <strain evidence="3">MFLUCC 19-0629</strain>
    </source>
</reference>
<sequence>MEFSSPYDDYQRALDYDFHTELAPGVWTVCTKLDRTTLLAHDITQVFAGNSGSAKGLSGLLYTDTIDLFEKVTAILNHDNLICLRDWFSIAKQKPGSRDYEKRTFLVWDNCDAGTLENLLVEEYDKYTLDQETNKSKSTSSAEKSEAASNDKKSASSSRPNEKSNPDTPMTDAHETDASKKFLPESLCWHVLISVLKALAWLHDGSPELVAVGPGKYGMNPTPDWNPALHRNITPANIYFQQPRRNETYGQCKLGNYSSVYLSSHHNGDGQSNVERVRAKALVPRPGGPHKHLDELIQLDEKYGYTYKEQPDQPYTVISEWRALGEILQAMMIPPLRNENELRLMTLNPDEKLKDGKYRFPNRDTLTSNLCILAFGRYRLWRSLVPEGQEVITVEAERLGQASEDANATAEAVAATLEMYKVVESIEEKEMEKGPWRLDDYEDIDLDAFEYPDANYQDMAHFEEEMIYRYDELPPDDNWKFDD</sequence>
<dbReference type="PROSITE" id="PS50011">
    <property type="entry name" value="PROTEIN_KINASE_DOM"/>
    <property type="match status" value="1"/>
</dbReference>
<dbReference type="Proteomes" id="UP001369815">
    <property type="component" value="Unassembled WGS sequence"/>
</dbReference>
<proteinExistence type="predicted"/>
<feature type="region of interest" description="Disordered" evidence="1">
    <location>
        <begin position="131"/>
        <end position="175"/>
    </location>
</feature>
<feature type="domain" description="Protein kinase" evidence="2">
    <location>
        <begin position="16"/>
        <end position="423"/>
    </location>
</feature>
<gene>
    <name evidence="3" type="ORF">Daesc_002330</name>
</gene>
<accession>A0AAX6MWQ4</accession>
<dbReference type="AlphaFoldDB" id="A0AAX6MWQ4"/>
<dbReference type="SUPFAM" id="SSF56112">
    <property type="entry name" value="Protein kinase-like (PK-like)"/>
    <property type="match status" value="1"/>
</dbReference>
<keyword evidence="4" id="KW-1185">Reference proteome</keyword>
<name>A0AAX6MWQ4_9PEZI</name>
<feature type="compositionally biased region" description="Basic and acidic residues" evidence="1">
    <location>
        <begin position="143"/>
        <end position="165"/>
    </location>
</feature>
<dbReference type="InterPro" id="IPR011009">
    <property type="entry name" value="Kinase-like_dom_sf"/>
</dbReference>
<dbReference type="GO" id="GO:0005524">
    <property type="term" value="F:ATP binding"/>
    <property type="evidence" value="ECO:0007669"/>
    <property type="project" value="InterPro"/>
</dbReference>
<organism evidence="3 4">
    <name type="scientific">Daldinia eschscholtzii</name>
    <dbReference type="NCBI Taxonomy" id="292717"/>
    <lineage>
        <taxon>Eukaryota</taxon>
        <taxon>Fungi</taxon>
        <taxon>Dikarya</taxon>
        <taxon>Ascomycota</taxon>
        <taxon>Pezizomycotina</taxon>
        <taxon>Sordariomycetes</taxon>
        <taxon>Xylariomycetidae</taxon>
        <taxon>Xylariales</taxon>
        <taxon>Hypoxylaceae</taxon>
        <taxon>Daldinia</taxon>
    </lineage>
</organism>
<dbReference type="EMBL" id="JBANMG010000002">
    <property type="protein sequence ID" value="KAK6957045.1"/>
    <property type="molecule type" value="Genomic_DNA"/>
</dbReference>
<comment type="caution">
    <text evidence="3">The sequence shown here is derived from an EMBL/GenBank/DDBJ whole genome shotgun (WGS) entry which is preliminary data.</text>
</comment>
<dbReference type="InterPro" id="IPR000719">
    <property type="entry name" value="Prot_kinase_dom"/>
</dbReference>
<dbReference type="GO" id="GO:0004672">
    <property type="term" value="F:protein kinase activity"/>
    <property type="evidence" value="ECO:0007669"/>
    <property type="project" value="InterPro"/>
</dbReference>
<evidence type="ECO:0000313" key="4">
    <source>
        <dbReference type="Proteomes" id="UP001369815"/>
    </source>
</evidence>
<evidence type="ECO:0000313" key="3">
    <source>
        <dbReference type="EMBL" id="KAK6957045.1"/>
    </source>
</evidence>
<evidence type="ECO:0000256" key="1">
    <source>
        <dbReference type="SAM" id="MobiDB-lite"/>
    </source>
</evidence>
<dbReference type="Gene3D" id="1.10.510.10">
    <property type="entry name" value="Transferase(Phosphotransferase) domain 1"/>
    <property type="match status" value="1"/>
</dbReference>
<evidence type="ECO:0000259" key="2">
    <source>
        <dbReference type="PROSITE" id="PS50011"/>
    </source>
</evidence>